<evidence type="ECO:0000313" key="3">
    <source>
        <dbReference type="Proteomes" id="UP000323439"/>
    </source>
</evidence>
<dbReference type="Gene3D" id="3.40.630.30">
    <property type="match status" value="1"/>
</dbReference>
<feature type="domain" description="N-acetyltransferase" evidence="1">
    <location>
        <begin position="1"/>
        <end position="179"/>
    </location>
</feature>
<dbReference type="PANTHER" id="PTHR43617">
    <property type="entry name" value="L-AMINO ACID N-ACETYLTRANSFERASE"/>
    <property type="match status" value="1"/>
</dbReference>
<protein>
    <submittedName>
        <fullName evidence="2">Acetyltransferase (GNAT) family protein</fullName>
    </submittedName>
</protein>
<gene>
    <name evidence="2" type="ORF">SAMN02910315_00666</name>
</gene>
<accession>A0A1G5VIZ7</accession>
<dbReference type="PROSITE" id="PS51186">
    <property type="entry name" value="GNAT"/>
    <property type="match status" value="1"/>
</dbReference>
<keyword evidence="3" id="KW-1185">Reference proteome</keyword>
<dbReference type="InterPro" id="IPR016181">
    <property type="entry name" value="Acyl_CoA_acyltransferase"/>
</dbReference>
<dbReference type="OrthoDB" id="43754at2157"/>
<dbReference type="InterPro" id="IPR050276">
    <property type="entry name" value="MshD_Acetyltransferase"/>
</dbReference>
<dbReference type="RefSeq" id="WP_149731288.1">
    <property type="nucleotide sequence ID" value="NZ_FMXB01000004.1"/>
</dbReference>
<proteinExistence type="predicted"/>
<dbReference type="CDD" id="cd04301">
    <property type="entry name" value="NAT_SF"/>
    <property type="match status" value="1"/>
</dbReference>
<dbReference type="GO" id="GO:0016747">
    <property type="term" value="F:acyltransferase activity, transferring groups other than amino-acyl groups"/>
    <property type="evidence" value="ECO:0007669"/>
    <property type="project" value="InterPro"/>
</dbReference>
<dbReference type="InterPro" id="IPR000182">
    <property type="entry name" value="GNAT_dom"/>
</dbReference>
<sequence>MEYVTFDPQIHDAELIAAYRYDVDFRTFDKLFDSRKKAVSAIAKSLKKDECIKVIYDNGNIIGMLMIYTQEKKPKTSFKSLKLLIVDILDHFVICDIKKGDLYIAEIAIDESQRSKGYGTKVINDVIEYARKNGYRRVLLDADFRNPKAKALYESMGFKVFNKKSFLKRGMYNMELVISEN</sequence>
<dbReference type="Proteomes" id="UP000323439">
    <property type="component" value="Unassembled WGS sequence"/>
</dbReference>
<dbReference type="EMBL" id="FMXB01000004">
    <property type="protein sequence ID" value="SDA45891.1"/>
    <property type="molecule type" value="Genomic_DNA"/>
</dbReference>
<organism evidence="2 3">
    <name type="scientific">Methanobrevibacter millerae</name>
    <dbReference type="NCBI Taxonomy" id="230361"/>
    <lineage>
        <taxon>Archaea</taxon>
        <taxon>Methanobacteriati</taxon>
        <taxon>Methanobacteriota</taxon>
        <taxon>Methanomada group</taxon>
        <taxon>Methanobacteria</taxon>
        <taxon>Methanobacteriales</taxon>
        <taxon>Methanobacteriaceae</taxon>
        <taxon>Methanobrevibacter</taxon>
    </lineage>
</organism>
<evidence type="ECO:0000313" key="2">
    <source>
        <dbReference type="EMBL" id="SDA45891.1"/>
    </source>
</evidence>
<dbReference type="Pfam" id="PF00583">
    <property type="entry name" value="Acetyltransf_1"/>
    <property type="match status" value="1"/>
</dbReference>
<reference evidence="2 3" key="1">
    <citation type="submission" date="2016-10" db="EMBL/GenBank/DDBJ databases">
        <authorList>
            <person name="Varghese N."/>
            <person name="Submissions S."/>
        </authorList>
    </citation>
    <scope>NUCLEOTIDE SEQUENCE [LARGE SCALE GENOMIC DNA]</scope>
    <source>
        <strain evidence="2 3">DSM 16643</strain>
    </source>
</reference>
<name>A0A1G5VIZ7_9EURY</name>
<keyword evidence="2" id="KW-0808">Transferase</keyword>
<dbReference type="AlphaFoldDB" id="A0A1G5VIZ7"/>
<evidence type="ECO:0000259" key="1">
    <source>
        <dbReference type="PROSITE" id="PS51186"/>
    </source>
</evidence>
<dbReference type="SUPFAM" id="SSF55729">
    <property type="entry name" value="Acyl-CoA N-acyltransferases (Nat)"/>
    <property type="match status" value="1"/>
</dbReference>